<keyword evidence="5" id="KW-1015">Disulfide bond</keyword>
<sequence>MNSSLWPRKSNHYSLTHEKNFALIWSRGGRAAVLEGLKGGLWKEKNQTHRAEHLLRTTKKSKKLQNKLLPSTAMKATLAAVALLVLALGLSSEAVQVEENGLSFSLEAVKMLQDLAESRAMTGQLNPRFRASPVSLCAEPMLPQELLPLCKQTGGSASLVRLGKMVINSASRLKFKKRRQVIQIKWFYR</sequence>
<dbReference type="SUPFAM" id="SSF89890">
    <property type="entry name" value="Proguanylin"/>
    <property type="match status" value="1"/>
</dbReference>
<dbReference type="PANTHER" id="PTHR11318:SF4">
    <property type="entry name" value="GUANYLATE CYCLASE ACTIVATOR 2B"/>
    <property type="match status" value="1"/>
</dbReference>
<dbReference type="Gene3D" id="3.90.1450.10">
    <property type="entry name" value="Guanylin"/>
    <property type="match status" value="1"/>
</dbReference>
<dbReference type="STRING" id="8078.ENSFHEP00000010948"/>
<organism evidence="8 9">
    <name type="scientific">Fundulus heteroclitus</name>
    <name type="common">Killifish</name>
    <name type="synonym">Mummichog</name>
    <dbReference type="NCBI Taxonomy" id="8078"/>
    <lineage>
        <taxon>Eukaryota</taxon>
        <taxon>Metazoa</taxon>
        <taxon>Chordata</taxon>
        <taxon>Craniata</taxon>
        <taxon>Vertebrata</taxon>
        <taxon>Euteleostomi</taxon>
        <taxon>Actinopterygii</taxon>
        <taxon>Neopterygii</taxon>
        <taxon>Teleostei</taxon>
        <taxon>Neoteleostei</taxon>
        <taxon>Acanthomorphata</taxon>
        <taxon>Ovalentaria</taxon>
        <taxon>Atherinomorphae</taxon>
        <taxon>Cyprinodontiformes</taxon>
        <taxon>Fundulidae</taxon>
        <taxon>Fundulus</taxon>
    </lineage>
</organism>
<evidence type="ECO:0000256" key="4">
    <source>
        <dbReference type="ARBA" id="ARBA00022729"/>
    </source>
</evidence>
<dbReference type="Proteomes" id="UP000265000">
    <property type="component" value="Unplaced"/>
</dbReference>
<name>A0A3Q2T843_FUNHE</name>
<keyword evidence="3" id="KW-0964">Secreted</keyword>
<keyword evidence="9" id="KW-1185">Reference proteome</keyword>
<keyword evidence="4" id="KW-0732">Signal</keyword>
<evidence type="ECO:0000256" key="5">
    <source>
        <dbReference type="ARBA" id="ARBA00023157"/>
    </source>
</evidence>
<comment type="similarity">
    <text evidence="2">Belongs to the guanylin family.</text>
</comment>
<dbReference type="Pfam" id="PF02058">
    <property type="entry name" value="Guanylin"/>
    <property type="match status" value="1"/>
</dbReference>
<proteinExistence type="inferred from homology"/>
<reference evidence="8" key="2">
    <citation type="submission" date="2025-09" db="UniProtKB">
        <authorList>
            <consortium name="Ensembl"/>
        </authorList>
    </citation>
    <scope>IDENTIFICATION</scope>
</reference>
<evidence type="ECO:0000256" key="2">
    <source>
        <dbReference type="ARBA" id="ARBA00009883"/>
    </source>
</evidence>
<dbReference type="PANTHER" id="PTHR11318">
    <property type="entry name" value="GUANYLIN FAMILY MEMBER"/>
    <property type="match status" value="1"/>
</dbReference>
<reference evidence="8" key="1">
    <citation type="submission" date="2025-08" db="UniProtKB">
        <authorList>
            <consortium name="Ensembl"/>
        </authorList>
    </citation>
    <scope>IDENTIFICATION</scope>
</reference>
<evidence type="ECO:0000256" key="1">
    <source>
        <dbReference type="ARBA" id="ARBA00004613"/>
    </source>
</evidence>
<evidence type="ECO:0000256" key="3">
    <source>
        <dbReference type="ARBA" id="ARBA00022525"/>
    </source>
</evidence>
<dbReference type="AlphaFoldDB" id="A0A3Q2T843"/>
<evidence type="ECO:0000313" key="9">
    <source>
        <dbReference type="Proteomes" id="UP000265000"/>
    </source>
</evidence>
<evidence type="ECO:0000256" key="7">
    <source>
        <dbReference type="ARBA" id="ARBA00041176"/>
    </source>
</evidence>
<dbReference type="InterPro" id="IPR036382">
    <property type="entry name" value="Guanylin_sf"/>
</dbReference>
<evidence type="ECO:0000256" key="6">
    <source>
        <dbReference type="ARBA" id="ARBA00037765"/>
    </source>
</evidence>
<dbReference type="Ensembl" id="ENSFHET00000017808.1">
    <property type="protein sequence ID" value="ENSFHEP00000010948.1"/>
    <property type="gene ID" value="ENSFHEG00000012322.1"/>
</dbReference>
<dbReference type="InterPro" id="IPR000879">
    <property type="entry name" value="Guanylin"/>
</dbReference>
<comment type="subcellular location">
    <subcellularLocation>
        <location evidence="1">Secreted</location>
    </subcellularLocation>
</comment>
<evidence type="ECO:0000313" key="8">
    <source>
        <dbReference type="Ensembl" id="ENSFHEP00000010948.1"/>
    </source>
</evidence>
<dbReference type="GeneTree" id="ENSGT00980000198685"/>
<dbReference type="GO" id="GO:0005576">
    <property type="term" value="C:extracellular region"/>
    <property type="evidence" value="ECO:0007669"/>
    <property type="project" value="UniProtKB-SubCell"/>
</dbReference>
<accession>A0A3Q2T843</accession>
<dbReference type="GO" id="GO:0030250">
    <property type="term" value="F:guanylate cyclase activator activity"/>
    <property type="evidence" value="ECO:0007669"/>
    <property type="project" value="InterPro"/>
</dbReference>
<comment type="function">
    <text evidence="6">Endogenous activator of intestinal guanylate cyclase. It stimulates this enzyme through the same receptor binding region as the heat-stable enterotoxins. May be a potent physiological regulator of intestinal fluid and electrolyte transport. May be an autocrine/paracrine regulator of intestinal salt and water transport.</text>
</comment>
<dbReference type="PRINTS" id="PR00774">
    <property type="entry name" value="GUANYLIN"/>
</dbReference>
<protein>
    <recommendedName>
        <fullName evidence="7">Guanylate cyclase activator 2B</fullName>
    </recommendedName>
</protein>